<evidence type="ECO:0000313" key="3">
    <source>
        <dbReference type="Proteomes" id="UP000441772"/>
    </source>
</evidence>
<sequence>RDKSEQGQATITEAVSQNQGHRQAATPIIADRINRHNHYQRQDYTTDRTRAACFGYVPLRILAPGAPELAARAATAA</sequence>
<keyword evidence="3" id="KW-1185">Reference proteome</keyword>
<dbReference type="EMBL" id="WBVT01000019">
    <property type="protein sequence ID" value="KAB7790190.1"/>
    <property type="molecule type" value="Genomic_DNA"/>
</dbReference>
<dbReference type="Proteomes" id="UP000441772">
    <property type="component" value="Unassembled WGS sequence"/>
</dbReference>
<feature type="compositionally biased region" description="Polar residues" evidence="1">
    <location>
        <begin position="1"/>
        <end position="21"/>
    </location>
</feature>
<accession>A0A6I1GEY8</accession>
<organism evidence="2 3">
    <name type="scientific">Bifidobacterium leontopitheci</name>
    <dbReference type="NCBI Taxonomy" id="2650774"/>
    <lineage>
        <taxon>Bacteria</taxon>
        <taxon>Bacillati</taxon>
        <taxon>Actinomycetota</taxon>
        <taxon>Actinomycetes</taxon>
        <taxon>Bifidobacteriales</taxon>
        <taxon>Bifidobacteriaceae</taxon>
        <taxon>Bifidobacterium</taxon>
    </lineage>
</organism>
<feature type="region of interest" description="Disordered" evidence="1">
    <location>
        <begin position="1"/>
        <end position="30"/>
    </location>
</feature>
<evidence type="ECO:0000313" key="2">
    <source>
        <dbReference type="EMBL" id="KAB7790190.1"/>
    </source>
</evidence>
<gene>
    <name evidence="2" type="ORF">F7D09_1326</name>
</gene>
<comment type="caution">
    <text evidence="2">The sequence shown here is derived from an EMBL/GenBank/DDBJ whole genome shotgun (WGS) entry which is preliminary data.</text>
</comment>
<name>A0A6I1GEY8_9BIFI</name>
<protein>
    <submittedName>
        <fullName evidence="2">Uncharacterized protein</fullName>
    </submittedName>
</protein>
<evidence type="ECO:0000256" key="1">
    <source>
        <dbReference type="SAM" id="MobiDB-lite"/>
    </source>
</evidence>
<dbReference type="AlphaFoldDB" id="A0A6I1GEY8"/>
<proteinExistence type="predicted"/>
<feature type="non-terminal residue" evidence="2">
    <location>
        <position position="1"/>
    </location>
</feature>
<reference evidence="2 3" key="1">
    <citation type="submission" date="2019-09" db="EMBL/GenBank/DDBJ databases">
        <title>Characterization of the phylogenetic diversity of two novel species belonging to the genus Bifidobacterium: Bifidobacterium cebidarum sp. nov. and Bifidobacterium leontopitheci sp. nov.</title>
        <authorList>
            <person name="Lugli G.A."/>
            <person name="Duranti S."/>
            <person name="Milani C."/>
            <person name="Turroni F."/>
            <person name="Ventura M."/>
        </authorList>
    </citation>
    <scope>NUCLEOTIDE SEQUENCE [LARGE SCALE GENOMIC DNA]</scope>
    <source>
        <strain evidence="2 3">LMG 31471</strain>
    </source>
</reference>